<dbReference type="InterPro" id="IPR029016">
    <property type="entry name" value="GAF-like_dom_sf"/>
</dbReference>
<dbReference type="SMART" id="SM00346">
    <property type="entry name" value="HTH_ICLR"/>
    <property type="match status" value="1"/>
</dbReference>
<evidence type="ECO:0000259" key="4">
    <source>
        <dbReference type="PROSITE" id="PS51077"/>
    </source>
</evidence>
<reference evidence="6 7" key="1">
    <citation type="submission" date="2019-03" db="EMBL/GenBank/DDBJ databases">
        <title>Genomic Encyclopedia of Type Strains, Phase IV (KMG-IV): sequencing the most valuable type-strain genomes for metagenomic binning, comparative biology and taxonomic classification.</title>
        <authorList>
            <person name="Goeker M."/>
        </authorList>
    </citation>
    <scope>NUCLEOTIDE SEQUENCE [LARGE SCALE GENOMIC DNA]</scope>
    <source>
        <strain evidence="6 7">DSM 9035</strain>
    </source>
</reference>
<accession>A0A4R3LV24</accession>
<dbReference type="AlphaFoldDB" id="A0A4R3LV24"/>
<evidence type="ECO:0000256" key="2">
    <source>
        <dbReference type="ARBA" id="ARBA00023125"/>
    </source>
</evidence>
<dbReference type="GO" id="GO:0045892">
    <property type="term" value="P:negative regulation of DNA-templated transcription"/>
    <property type="evidence" value="ECO:0007669"/>
    <property type="project" value="TreeGrafter"/>
</dbReference>
<dbReference type="EMBL" id="SMAI01000008">
    <property type="protein sequence ID" value="TCT03886.1"/>
    <property type="molecule type" value="Genomic_DNA"/>
</dbReference>
<gene>
    <name evidence="6" type="ORF">EDC64_10852</name>
</gene>
<dbReference type="GO" id="GO:0003677">
    <property type="term" value="F:DNA binding"/>
    <property type="evidence" value="ECO:0007669"/>
    <property type="project" value="UniProtKB-KW"/>
</dbReference>
<keyword evidence="3" id="KW-0804">Transcription</keyword>
<dbReference type="Gene3D" id="1.10.10.10">
    <property type="entry name" value="Winged helix-like DNA-binding domain superfamily/Winged helix DNA-binding domain"/>
    <property type="match status" value="1"/>
</dbReference>
<evidence type="ECO:0000313" key="6">
    <source>
        <dbReference type="EMBL" id="TCT03886.1"/>
    </source>
</evidence>
<organism evidence="6 7">
    <name type="scientific">Aquabacter spiritensis</name>
    <dbReference type="NCBI Taxonomy" id="933073"/>
    <lineage>
        <taxon>Bacteria</taxon>
        <taxon>Pseudomonadati</taxon>
        <taxon>Pseudomonadota</taxon>
        <taxon>Alphaproteobacteria</taxon>
        <taxon>Hyphomicrobiales</taxon>
        <taxon>Xanthobacteraceae</taxon>
        <taxon>Aquabacter</taxon>
    </lineage>
</organism>
<keyword evidence="7" id="KW-1185">Reference proteome</keyword>
<feature type="domain" description="HTH iclR-type" evidence="4">
    <location>
        <begin position="9"/>
        <end position="72"/>
    </location>
</feature>
<dbReference type="InterPro" id="IPR036390">
    <property type="entry name" value="WH_DNA-bd_sf"/>
</dbReference>
<dbReference type="RefSeq" id="WP_132032147.1">
    <property type="nucleotide sequence ID" value="NZ_SMAI01000008.1"/>
</dbReference>
<protein>
    <submittedName>
        <fullName evidence="6">IclR family transcriptional regulator</fullName>
    </submittedName>
</protein>
<dbReference type="InterPro" id="IPR036388">
    <property type="entry name" value="WH-like_DNA-bd_sf"/>
</dbReference>
<keyword evidence="2" id="KW-0238">DNA-binding</keyword>
<comment type="caution">
    <text evidence="6">The sequence shown here is derived from an EMBL/GenBank/DDBJ whole genome shotgun (WGS) entry which is preliminary data.</text>
</comment>
<name>A0A4R3LV24_9HYPH</name>
<dbReference type="PROSITE" id="PS51078">
    <property type="entry name" value="ICLR_ED"/>
    <property type="match status" value="1"/>
</dbReference>
<dbReference type="PROSITE" id="PS51077">
    <property type="entry name" value="HTH_ICLR"/>
    <property type="match status" value="1"/>
</dbReference>
<dbReference type="Gene3D" id="3.30.450.40">
    <property type="match status" value="1"/>
</dbReference>
<evidence type="ECO:0000256" key="1">
    <source>
        <dbReference type="ARBA" id="ARBA00023015"/>
    </source>
</evidence>
<evidence type="ECO:0000259" key="5">
    <source>
        <dbReference type="PROSITE" id="PS51078"/>
    </source>
</evidence>
<dbReference type="InterPro" id="IPR005471">
    <property type="entry name" value="Tscrpt_reg_IclR_N"/>
</dbReference>
<dbReference type="OrthoDB" id="8438735at2"/>
<proteinExistence type="predicted"/>
<feature type="domain" description="IclR-ED" evidence="5">
    <location>
        <begin position="73"/>
        <end position="255"/>
    </location>
</feature>
<dbReference type="InterPro" id="IPR050707">
    <property type="entry name" value="HTH_MetabolicPath_Reg"/>
</dbReference>
<dbReference type="Pfam" id="PF09339">
    <property type="entry name" value="HTH_IclR"/>
    <property type="match status" value="1"/>
</dbReference>
<dbReference type="SUPFAM" id="SSF55781">
    <property type="entry name" value="GAF domain-like"/>
    <property type="match status" value="1"/>
</dbReference>
<dbReference type="PANTHER" id="PTHR30136">
    <property type="entry name" value="HELIX-TURN-HELIX TRANSCRIPTIONAL REGULATOR, ICLR FAMILY"/>
    <property type="match status" value="1"/>
</dbReference>
<dbReference type="SUPFAM" id="SSF46785">
    <property type="entry name" value="Winged helix' DNA-binding domain"/>
    <property type="match status" value="1"/>
</dbReference>
<dbReference type="GO" id="GO:0003700">
    <property type="term" value="F:DNA-binding transcription factor activity"/>
    <property type="evidence" value="ECO:0007669"/>
    <property type="project" value="TreeGrafter"/>
</dbReference>
<dbReference type="InterPro" id="IPR014757">
    <property type="entry name" value="Tscrpt_reg_IclR_C"/>
</dbReference>
<dbReference type="Pfam" id="PF01614">
    <property type="entry name" value="IclR_C"/>
    <property type="match status" value="1"/>
</dbReference>
<evidence type="ECO:0000256" key="3">
    <source>
        <dbReference type="ARBA" id="ARBA00023163"/>
    </source>
</evidence>
<keyword evidence="1" id="KW-0805">Transcription regulation</keyword>
<dbReference type="PANTHER" id="PTHR30136:SF39">
    <property type="entry name" value="TRANSCRIPTIONAL REGULATORY PROTEIN"/>
    <property type="match status" value="1"/>
</dbReference>
<dbReference type="Proteomes" id="UP000294664">
    <property type="component" value="Unassembled WGS sequence"/>
</dbReference>
<sequence>MAGADTAGVQSIRRAASVLRALAQRSQSGARMVDIARETGLVHATAHRIVQGLIAEGLASQDAATRRYHLGPYVYELGLLAEPRLAFSSIAESSVDLLSERTGDTVFAAVRAGGDALCVRRKAGSFPIKAFTIDLGARIPLGVGCGGLAMLAALPEEEAESIMAANAPRLASFTDLPPQALPRLVAEARARGHAVNVSRAPGVVAVGVAVRGADGALAGSLSVAAIESRLTPERIEQVARLLRTEARRIEKAQQPAAKPEPEKSAD</sequence>
<evidence type="ECO:0000313" key="7">
    <source>
        <dbReference type="Proteomes" id="UP000294664"/>
    </source>
</evidence>